<dbReference type="InterPro" id="IPR003864">
    <property type="entry name" value="CSC1/OSCA1-like_7TM"/>
</dbReference>
<evidence type="ECO:0000256" key="2">
    <source>
        <dbReference type="ARBA" id="ARBA00007779"/>
    </source>
</evidence>
<name>A0A163JJP8_ABSGL</name>
<feature type="domain" description="CSC1/OSCA1-like 7TM region" evidence="9">
    <location>
        <begin position="513"/>
        <end position="785"/>
    </location>
</feature>
<reference evidence="12" key="1">
    <citation type="submission" date="2016-04" db="EMBL/GenBank/DDBJ databases">
        <authorList>
            <person name="Evans L.H."/>
            <person name="Alamgir A."/>
            <person name="Owens N."/>
            <person name="Weber N.D."/>
            <person name="Virtaneva K."/>
            <person name="Barbian K."/>
            <person name="Babar A."/>
            <person name="Rosenke K."/>
        </authorList>
    </citation>
    <scope>NUCLEOTIDE SEQUENCE [LARGE SCALE GENOMIC DNA]</scope>
    <source>
        <strain evidence="12">CBS 101.48</strain>
    </source>
</reference>
<keyword evidence="3" id="KW-0813">Transport</keyword>
<feature type="compositionally biased region" description="Acidic residues" evidence="7">
    <location>
        <begin position="1100"/>
        <end position="1116"/>
    </location>
</feature>
<feature type="transmembrane region" description="Helical" evidence="8">
    <location>
        <begin position="713"/>
        <end position="742"/>
    </location>
</feature>
<comment type="subcellular location">
    <subcellularLocation>
        <location evidence="1">Membrane</location>
        <topology evidence="1">Multi-pass membrane protein</topology>
    </subcellularLocation>
</comment>
<feature type="transmembrane region" description="Helical" evidence="8">
    <location>
        <begin position="155"/>
        <end position="177"/>
    </location>
</feature>
<feature type="compositionally biased region" description="Polar residues" evidence="7">
    <location>
        <begin position="379"/>
        <end position="397"/>
    </location>
</feature>
<feature type="transmembrane region" description="Helical" evidence="8">
    <location>
        <begin position="654"/>
        <end position="679"/>
    </location>
</feature>
<evidence type="ECO:0000256" key="5">
    <source>
        <dbReference type="ARBA" id="ARBA00022989"/>
    </source>
</evidence>
<feature type="compositionally biased region" description="Polar residues" evidence="7">
    <location>
        <begin position="1136"/>
        <end position="1152"/>
    </location>
</feature>
<feature type="transmembrane region" description="Helical" evidence="8">
    <location>
        <begin position="515"/>
        <end position="535"/>
    </location>
</feature>
<dbReference type="InParanoid" id="A0A163JJP8"/>
<dbReference type="EMBL" id="LT553030">
    <property type="protein sequence ID" value="SAL99813.1"/>
    <property type="molecule type" value="Genomic_DNA"/>
</dbReference>
<keyword evidence="13" id="KW-1185">Reference proteome</keyword>
<feature type="region of interest" description="Disordered" evidence="7">
    <location>
        <begin position="1"/>
        <end position="20"/>
    </location>
</feature>
<proteinExistence type="inferred from homology"/>
<dbReference type="FunCoup" id="A0A163JJP8">
    <property type="interactions" value="120"/>
</dbReference>
<feature type="transmembrane region" description="Helical" evidence="8">
    <location>
        <begin position="89"/>
        <end position="110"/>
    </location>
</feature>
<feature type="region of interest" description="Disordered" evidence="7">
    <location>
        <begin position="1085"/>
        <end position="1173"/>
    </location>
</feature>
<dbReference type="InterPro" id="IPR045122">
    <property type="entry name" value="Csc1-like"/>
</dbReference>
<dbReference type="OMA" id="CRTILAY"/>
<feature type="region of interest" description="Disordered" evidence="7">
    <location>
        <begin position="44"/>
        <end position="83"/>
    </location>
</feature>
<dbReference type="Pfam" id="PF14703">
    <property type="entry name" value="PHM7_cyt"/>
    <property type="match status" value="1"/>
</dbReference>
<accession>A0A163JJP8</accession>
<feature type="region of interest" description="Disordered" evidence="7">
    <location>
        <begin position="890"/>
        <end position="916"/>
    </location>
</feature>
<organism evidence="12">
    <name type="scientific">Absidia glauca</name>
    <name type="common">Pin mould</name>
    <dbReference type="NCBI Taxonomy" id="4829"/>
    <lineage>
        <taxon>Eukaryota</taxon>
        <taxon>Fungi</taxon>
        <taxon>Fungi incertae sedis</taxon>
        <taxon>Mucoromycota</taxon>
        <taxon>Mucoromycotina</taxon>
        <taxon>Mucoromycetes</taxon>
        <taxon>Mucorales</taxon>
        <taxon>Cunninghamellaceae</taxon>
        <taxon>Absidia</taxon>
    </lineage>
</organism>
<dbReference type="Pfam" id="PF02714">
    <property type="entry name" value="RSN1_7TM"/>
    <property type="match status" value="1"/>
</dbReference>
<dbReference type="InterPro" id="IPR032880">
    <property type="entry name" value="CSC1/OSCA1-like_N"/>
</dbReference>
<feature type="compositionally biased region" description="Low complexity" evidence="7">
    <location>
        <begin position="45"/>
        <end position="59"/>
    </location>
</feature>
<feature type="transmembrane region" description="Helical" evidence="8">
    <location>
        <begin position="609"/>
        <end position="634"/>
    </location>
</feature>
<evidence type="ECO:0000256" key="6">
    <source>
        <dbReference type="ARBA" id="ARBA00023136"/>
    </source>
</evidence>
<feature type="transmembrane region" description="Helical" evidence="8">
    <location>
        <begin position="564"/>
        <end position="588"/>
    </location>
</feature>
<dbReference type="Pfam" id="PF13967">
    <property type="entry name" value="RSN1_TM"/>
    <property type="match status" value="1"/>
</dbReference>
<dbReference type="OrthoDB" id="1689567at2759"/>
<feature type="transmembrane region" description="Helical" evidence="8">
    <location>
        <begin position="206"/>
        <end position="225"/>
    </location>
</feature>
<feature type="transmembrane region" description="Helical" evidence="8">
    <location>
        <begin position="791"/>
        <end position="811"/>
    </location>
</feature>
<dbReference type="AlphaFoldDB" id="A0A163JJP8"/>
<feature type="domain" description="CSC1/OSCA1-like cytosolic" evidence="11">
    <location>
        <begin position="250"/>
        <end position="502"/>
    </location>
</feature>
<dbReference type="GO" id="GO:0005886">
    <property type="term" value="C:plasma membrane"/>
    <property type="evidence" value="ECO:0007669"/>
    <property type="project" value="TreeGrafter"/>
</dbReference>
<evidence type="ECO:0000259" key="11">
    <source>
        <dbReference type="Pfam" id="PF14703"/>
    </source>
</evidence>
<gene>
    <name evidence="12" type="primary">ABSGL_05467.1 scaffold 7169</name>
</gene>
<feature type="compositionally biased region" description="Polar residues" evidence="7">
    <location>
        <begin position="1159"/>
        <end position="1173"/>
    </location>
</feature>
<feature type="transmembrane region" description="Helical" evidence="8">
    <location>
        <begin position="762"/>
        <end position="784"/>
    </location>
</feature>
<comment type="similarity">
    <text evidence="2">Belongs to the CSC1 (TC 1.A.17) family.</text>
</comment>
<dbReference type="GO" id="GO:0005227">
    <property type="term" value="F:calcium-activated cation channel activity"/>
    <property type="evidence" value="ECO:0007669"/>
    <property type="project" value="InterPro"/>
</dbReference>
<evidence type="ECO:0000256" key="7">
    <source>
        <dbReference type="SAM" id="MobiDB-lite"/>
    </source>
</evidence>
<keyword evidence="4 8" id="KW-0812">Transmembrane</keyword>
<sequence length="1173" mass="130938">MTSLTTSLPPSTSSFFSSPTPYNTTSLLSSNVIPTSNATTSFNASLSTLSPTPTPTTTTEAGQETSPPDILKPPPGSIASSAQQNQSGLTTQLIICGSVGLLCFLLFCFLRTRWPVIFAPRKSMKRRKPPRLPDSFFGWILPLLRISKTEMLDKVGLDAVIIFSLCSFFGVVVLIPISTTTGNFTDPLLNPVDHLSITVVNESSPYLIAYLFFTYFFTFITWFFLQQNYHSYIYMRARYLLQLSNSLVCRSVVVTGLPEELRTDEALADYFENLGVGVVVSCHIVRHVKKLGHILRQRARALDRLEESYAKYWGNPCTIDNYNPELILQESQRIHTQKILADQQQQQEQHGHTEYQGRPSISSTTDGSIEEPLPRRTNKVSSIRNNGNKNSSISLNGQHTTKEHTSAVIMVPGRRPHVRLGFLGLYGEKVDAIDHYSKVFDYWNKKAVDARASPEFDMTSVGFVTFEKMGSALVASQIAIDPVPFRCRTANAYEPRDVLWKNIHVSGKQRVVRDIVVWSATTALVVFWTVPISFISSFTSIESIIKVAPGLEDLIHDNKLLQNIIQGLVPTVLVNIFMQVLPLILDYLGVLQGLRARSAISESTLSKYFFFLIFNVLLVFTIVSTALNTLVILFERPTEIAHILASSLPKVSPFFINYTILQGLLLMPLNLLLLGSLIVRGFSIYFLAKTPRSHANARSPDAFNYGSSYPQPLLIFIIVLEYATISPIICVFGTLYFIMTYIVYKYQFLYVYFRPYEAAGHLWTMVFPRVIVGMILFQLTMLGLFILKDSYVLGAFCVPLVVLTLVFKYTIDAAYFRNSFHLPMQLLREQEKIELLSDPAYNHSHSNSDNAPGNDGKGGSGDLITSTGKQDSSLGGKWTSALDSIQNTTRQRLDKSGVQQQEQADKSPPHQPRQRRMILDEDNYKAAPNDNTDYRQPPMYLNPGVLDTGLKWYGNPYLVGELPHLWLPVKATNSSKQTTVRPPQVPQLTTTAPGQSTIYTNGTSGDGSNKYMRRQQSSTTAMDVAQVIRQMEASYEDSQTLNQVVVHDGKTSQQEPPPISKRPSLSILGALSSFGSFGPFALRDSRTQQNISKNNNSNSGDDEDQDDEDSDIEISDDDNHSKSAYHGIYYHHPSLRHSSASVNRLPSPSTNRIHVGSSPLLNQSTSTPSLKSL</sequence>
<protein>
    <recommendedName>
        <fullName evidence="14">CSC1/OSCA1-like 7TM region domain-containing protein</fullName>
    </recommendedName>
</protein>
<evidence type="ECO:0008006" key="14">
    <source>
        <dbReference type="Google" id="ProtNLM"/>
    </source>
</evidence>
<evidence type="ECO:0000256" key="1">
    <source>
        <dbReference type="ARBA" id="ARBA00004141"/>
    </source>
</evidence>
<dbReference type="PANTHER" id="PTHR13018:SF5">
    <property type="entry name" value="RE44586P"/>
    <property type="match status" value="1"/>
</dbReference>
<evidence type="ECO:0000256" key="3">
    <source>
        <dbReference type="ARBA" id="ARBA00022448"/>
    </source>
</evidence>
<feature type="compositionally biased region" description="Low complexity" evidence="7">
    <location>
        <begin position="1088"/>
        <end position="1099"/>
    </location>
</feature>
<evidence type="ECO:0000256" key="8">
    <source>
        <dbReference type="SAM" id="Phobius"/>
    </source>
</evidence>
<feature type="region of interest" description="Disordered" evidence="7">
    <location>
        <begin position="338"/>
        <end position="397"/>
    </location>
</feature>
<dbReference type="PANTHER" id="PTHR13018">
    <property type="entry name" value="PROBABLE MEMBRANE PROTEIN DUF221-RELATED"/>
    <property type="match status" value="1"/>
</dbReference>
<evidence type="ECO:0000313" key="12">
    <source>
        <dbReference type="EMBL" id="SAL99813.1"/>
    </source>
</evidence>
<dbReference type="Proteomes" id="UP000078561">
    <property type="component" value="Unassembled WGS sequence"/>
</dbReference>
<feature type="domain" description="CSC1/OSCA1-like N-terminal transmembrane" evidence="10">
    <location>
        <begin position="89"/>
        <end position="227"/>
    </location>
</feature>
<feature type="compositionally biased region" description="Polar residues" evidence="7">
    <location>
        <begin position="863"/>
        <end position="873"/>
    </location>
</feature>
<evidence type="ECO:0000256" key="4">
    <source>
        <dbReference type="ARBA" id="ARBA00022692"/>
    </source>
</evidence>
<feature type="region of interest" description="Disordered" evidence="7">
    <location>
        <begin position="840"/>
        <end position="878"/>
    </location>
</feature>
<dbReference type="InterPro" id="IPR027815">
    <property type="entry name" value="CSC1/OSCA1-like_cyt"/>
</dbReference>
<keyword evidence="5 8" id="KW-1133">Transmembrane helix</keyword>
<evidence type="ECO:0000259" key="10">
    <source>
        <dbReference type="Pfam" id="PF13967"/>
    </source>
</evidence>
<keyword evidence="6 8" id="KW-0472">Membrane</keyword>
<evidence type="ECO:0000259" key="9">
    <source>
        <dbReference type="Pfam" id="PF02714"/>
    </source>
</evidence>
<evidence type="ECO:0000313" key="13">
    <source>
        <dbReference type="Proteomes" id="UP000078561"/>
    </source>
</evidence>